<reference evidence="1 2" key="1">
    <citation type="submission" date="2018-11" db="EMBL/GenBank/DDBJ databases">
        <authorList>
            <consortium name="Pathogen Informatics"/>
        </authorList>
    </citation>
    <scope>NUCLEOTIDE SEQUENCE [LARGE SCALE GENOMIC DNA]</scope>
</reference>
<evidence type="ECO:0000313" key="2">
    <source>
        <dbReference type="Proteomes" id="UP000270094"/>
    </source>
</evidence>
<dbReference type="EMBL" id="UYYB01115296">
    <property type="protein sequence ID" value="VDM81944.1"/>
    <property type="molecule type" value="Genomic_DNA"/>
</dbReference>
<protein>
    <submittedName>
        <fullName evidence="1">Uncharacterized protein</fullName>
    </submittedName>
</protein>
<dbReference type="Proteomes" id="UP000270094">
    <property type="component" value="Unassembled WGS sequence"/>
</dbReference>
<name>A0A3P7JSZ2_STRVU</name>
<sequence length="49" mass="5724">MLLEFQYSDFELSVHREVREYVLTTLKDEGGNLNEQVAESICNKMEEVS</sequence>
<gene>
    <name evidence="1" type="ORF">SVUK_LOCUS16942</name>
</gene>
<proteinExistence type="predicted"/>
<evidence type="ECO:0000313" key="1">
    <source>
        <dbReference type="EMBL" id="VDM81944.1"/>
    </source>
</evidence>
<dbReference type="AlphaFoldDB" id="A0A3P7JSZ2"/>
<dbReference type="OrthoDB" id="5827504at2759"/>
<organism evidence="1 2">
    <name type="scientific">Strongylus vulgaris</name>
    <name type="common">Blood worm</name>
    <dbReference type="NCBI Taxonomy" id="40348"/>
    <lineage>
        <taxon>Eukaryota</taxon>
        <taxon>Metazoa</taxon>
        <taxon>Ecdysozoa</taxon>
        <taxon>Nematoda</taxon>
        <taxon>Chromadorea</taxon>
        <taxon>Rhabditida</taxon>
        <taxon>Rhabditina</taxon>
        <taxon>Rhabditomorpha</taxon>
        <taxon>Strongyloidea</taxon>
        <taxon>Strongylidae</taxon>
        <taxon>Strongylus</taxon>
    </lineage>
</organism>
<accession>A0A3P7JSZ2</accession>
<keyword evidence="2" id="KW-1185">Reference proteome</keyword>